<reference evidence="3" key="1">
    <citation type="journal article" date="2019" name="Int. J. Syst. Evol. Microbiol.">
        <title>The Global Catalogue of Microorganisms (GCM) 10K type strain sequencing project: providing services to taxonomists for standard genome sequencing and annotation.</title>
        <authorList>
            <consortium name="The Broad Institute Genomics Platform"/>
            <consortium name="The Broad Institute Genome Sequencing Center for Infectious Disease"/>
            <person name="Wu L."/>
            <person name="Ma J."/>
        </authorList>
    </citation>
    <scope>NUCLEOTIDE SEQUENCE [LARGE SCALE GENOMIC DNA]</scope>
    <source>
        <strain evidence="3">TBRC 1276</strain>
    </source>
</reference>
<proteinExistence type="predicted"/>
<evidence type="ECO:0000313" key="2">
    <source>
        <dbReference type="EMBL" id="MFC4011225.1"/>
    </source>
</evidence>
<dbReference type="RefSeq" id="WP_379531182.1">
    <property type="nucleotide sequence ID" value="NZ_JBHSBI010000015.1"/>
</dbReference>
<comment type="caution">
    <text evidence="2">The sequence shown here is derived from an EMBL/GenBank/DDBJ whole genome shotgun (WGS) entry which is preliminary data.</text>
</comment>
<evidence type="ECO:0000313" key="3">
    <source>
        <dbReference type="Proteomes" id="UP001595851"/>
    </source>
</evidence>
<organism evidence="2 3">
    <name type="scientific">Nonomuraea purpurea</name>
    <dbReference type="NCBI Taxonomy" id="1849276"/>
    <lineage>
        <taxon>Bacteria</taxon>
        <taxon>Bacillati</taxon>
        <taxon>Actinomycetota</taxon>
        <taxon>Actinomycetes</taxon>
        <taxon>Streptosporangiales</taxon>
        <taxon>Streptosporangiaceae</taxon>
        <taxon>Nonomuraea</taxon>
    </lineage>
</organism>
<dbReference type="Proteomes" id="UP001595851">
    <property type="component" value="Unassembled WGS sequence"/>
</dbReference>
<keyword evidence="3" id="KW-1185">Reference proteome</keyword>
<gene>
    <name evidence="2" type="ORF">ACFOY2_28640</name>
</gene>
<feature type="chain" id="PRO_5045377169" evidence="1">
    <location>
        <begin position="25"/>
        <end position="282"/>
    </location>
</feature>
<evidence type="ECO:0000256" key="1">
    <source>
        <dbReference type="SAM" id="SignalP"/>
    </source>
</evidence>
<feature type="signal peptide" evidence="1">
    <location>
        <begin position="1"/>
        <end position="24"/>
    </location>
</feature>
<dbReference type="EMBL" id="JBHSBI010000015">
    <property type="protein sequence ID" value="MFC4011225.1"/>
    <property type="molecule type" value="Genomic_DNA"/>
</dbReference>
<accession>A0ABV8GB76</accession>
<name>A0ABV8GB76_9ACTN</name>
<protein>
    <submittedName>
        <fullName evidence="2">Uncharacterized protein</fullName>
    </submittedName>
</protein>
<sequence>MKRTVVGVAVVAGLVQLTTAPAQAAPRIDPVKALKAELIRGQAVNVVSTAKVDYGRGLFFGSNMDGTIGFGPQGEIASDMSQTIQYSKNLMSAARKLGKKDDATLQQEPLRMISSGKDDYVSGPMVDDALPEGTSWVRYRNTDLPSSNMLLEILEPATLKALMAHRTFWRDGVLKGTIKSDKLAKVSPTFVSRLGQGSVSGRVGTVSYTLWLAPTGLVERVSAKAVLPSGLSFNGDTLRIQSDTRYSDWGRQVTVLLPMEGEVIDHNQVEDEVPNIVPGVWS</sequence>
<keyword evidence="1" id="KW-0732">Signal</keyword>